<feature type="domain" description="HPt" evidence="20">
    <location>
        <begin position="945"/>
        <end position="1039"/>
    </location>
</feature>
<keyword evidence="6" id="KW-0808">Transferase</keyword>
<keyword evidence="22" id="KW-1185">Reference proteome</keyword>
<dbReference type="GO" id="GO:0000155">
    <property type="term" value="F:phosphorelay sensor kinase activity"/>
    <property type="evidence" value="ECO:0007669"/>
    <property type="project" value="InterPro"/>
</dbReference>
<evidence type="ECO:0000256" key="15">
    <source>
        <dbReference type="PROSITE-ProRule" id="PRU00169"/>
    </source>
</evidence>
<dbReference type="InterPro" id="IPR004358">
    <property type="entry name" value="Sig_transdc_His_kin-like_C"/>
</dbReference>
<dbReference type="Pfam" id="PF00072">
    <property type="entry name" value="Response_reg"/>
    <property type="match status" value="2"/>
</dbReference>
<dbReference type="InterPro" id="IPR005467">
    <property type="entry name" value="His_kinase_dom"/>
</dbReference>
<comment type="catalytic activity">
    <reaction evidence="1">
        <text>ATP + protein L-histidine = ADP + protein N-phospho-L-histidine.</text>
        <dbReference type="EC" id="2.7.13.3"/>
    </reaction>
</comment>
<organism evidence="21 22">
    <name type="scientific">Trichlorobacter thiogenes</name>
    <dbReference type="NCBI Taxonomy" id="115783"/>
    <lineage>
        <taxon>Bacteria</taxon>
        <taxon>Pseudomonadati</taxon>
        <taxon>Thermodesulfobacteriota</taxon>
        <taxon>Desulfuromonadia</taxon>
        <taxon>Geobacterales</taxon>
        <taxon>Geobacteraceae</taxon>
        <taxon>Trichlorobacter</taxon>
    </lineage>
</organism>
<protein>
    <recommendedName>
        <fullName evidence="3">histidine kinase</fullName>
        <ecNumber evidence="3">2.7.13.3</ecNumber>
    </recommendedName>
</protein>
<dbReference type="InterPro" id="IPR003660">
    <property type="entry name" value="HAMP_dom"/>
</dbReference>
<dbReference type="SUPFAM" id="SSF52172">
    <property type="entry name" value="CheY-like"/>
    <property type="match status" value="2"/>
</dbReference>
<dbReference type="PANTHER" id="PTHR45339:SF1">
    <property type="entry name" value="HYBRID SIGNAL TRANSDUCTION HISTIDINE KINASE J"/>
    <property type="match status" value="1"/>
</dbReference>
<feature type="transmembrane region" description="Helical" evidence="16">
    <location>
        <begin position="12"/>
        <end position="33"/>
    </location>
</feature>
<evidence type="ECO:0000259" key="20">
    <source>
        <dbReference type="PROSITE" id="PS50894"/>
    </source>
</evidence>
<dbReference type="RefSeq" id="WP_078788718.1">
    <property type="nucleotide sequence ID" value="NZ_FUWR01000001.1"/>
</dbReference>
<feature type="domain" description="Histidine kinase" evidence="17">
    <location>
        <begin position="397"/>
        <end position="618"/>
    </location>
</feature>
<dbReference type="Gene3D" id="3.40.50.2300">
    <property type="match status" value="2"/>
</dbReference>
<evidence type="ECO:0000256" key="4">
    <source>
        <dbReference type="ARBA" id="ARBA00022475"/>
    </source>
</evidence>
<dbReference type="SUPFAM" id="SSF47384">
    <property type="entry name" value="Homodimeric domain of signal transducing histidine kinase"/>
    <property type="match status" value="1"/>
</dbReference>
<gene>
    <name evidence="21" type="ORF">SAMN02745119_00431</name>
</gene>
<dbReference type="PROSITE" id="PS50885">
    <property type="entry name" value="HAMP"/>
    <property type="match status" value="1"/>
</dbReference>
<dbReference type="CDD" id="cd12914">
    <property type="entry name" value="PDC1_DGC_like"/>
    <property type="match status" value="1"/>
</dbReference>
<accession>A0A1T4KAD6</accession>
<dbReference type="Gene3D" id="1.10.287.130">
    <property type="match status" value="1"/>
</dbReference>
<dbReference type="SUPFAM" id="SSF47226">
    <property type="entry name" value="Histidine-containing phosphotransfer domain, HPT domain"/>
    <property type="match status" value="1"/>
</dbReference>
<dbReference type="FunFam" id="1.10.287.130:FF:000003">
    <property type="entry name" value="Histidine kinase"/>
    <property type="match status" value="1"/>
</dbReference>
<dbReference type="SMART" id="SM00387">
    <property type="entry name" value="HATPase_c"/>
    <property type="match status" value="1"/>
</dbReference>
<dbReference type="InterPro" id="IPR001789">
    <property type="entry name" value="Sig_transdc_resp-reg_receiver"/>
</dbReference>
<keyword evidence="8" id="KW-0547">Nucleotide-binding</keyword>
<proteinExistence type="predicted"/>
<dbReference type="CDD" id="cd00156">
    <property type="entry name" value="REC"/>
    <property type="match status" value="1"/>
</dbReference>
<dbReference type="CDD" id="cd16922">
    <property type="entry name" value="HATPase_EvgS-ArcB-TorS-like"/>
    <property type="match status" value="1"/>
</dbReference>
<dbReference type="Pfam" id="PF00512">
    <property type="entry name" value="HisKA"/>
    <property type="match status" value="1"/>
</dbReference>
<dbReference type="CDD" id="cd17546">
    <property type="entry name" value="REC_hyHK_CKI1_RcsC-like"/>
    <property type="match status" value="1"/>
</dbReference>
<dbReference type="InterPro" id="IPR003594">
    <property type="entry name" value="HATPase_dom"/>
</dbReference>
<evidence type="ECO:0000256" key="9">
    <source>
        <dbReference type="ARBA" id="ARBA00022777"/>
    </source>
</evidence>
<dbReference type="EC" id="2.7.13.3" evidence="3"/>
<evidence type="ECO:0000256" key="10">
    <source>
        <dbReference type="ARBA" id="ARBA00022840"/>
    </source>
</evidence>
<dbReference type="PROSITE" id="PS50894">
    <property type="entry name" value="HPT"/>
    <property type="match status" value="1"/>
</dbReference>
<dbReference type="CDD" id="cd00088">
    <property type="entry name" value="HPT"/>
    <property type="match status" value="1"/>
</dbReference>
<feature type="modified residue" description="4-aspartylphosphate" evidence="15">
    <location>
        <position position="834"/>
    </location>
</feature>
<feature type="domain" description="Response regulatory" evidence="18">
    <location>
        <begin position="636"/>
        <end position="757"/>
    </location>
</feature>
<evidence type="ECO:0000256" key="12">
    <source>
        <dbReference type="ARBA" id="ARBA00023012"/>
    </source>
</evidence>
<feature type="modified residue" description="4-aspartylphosphate" evidence="15">
    <location>
        <position position="690"/>
    </location>
</feature>
<feature type="transmembrane region" description="Helical" evidence="16">
    <location>
        <begin position="287"/>
        <end position="307"/>
    </location>
</feature>
<evidence type="ECO:0000256" key="2">
    <source>
        <dbReference type="ARBA" id="ARBA00004651"/>
    </source>
</evidence>
<dbReference type="Proteomes" id="UP000190102">
    <property type="component" value="Unassembled WGS sequence"/>
</dbReference>
<evidence type="ECO:0000259" key="18">
    <source>
        <dbReference type="PROSITE" id="PS50110"/>
    </source>
</evidence>
<keyword evidence="7 16" id="KW-0812">Transmembrane</keyword>
<dbReference type="CDD" id="cd00082">
    <property type="entry name" value="HisKA"/>
    <property type="match status" value="1"/>
</dbReference>
<keyword evidence="13 16" id="KW-0472">Membrane</keyword>
<evidence type="ECO:0000256" key="11">
    <source>
        <dbReference type="ARBA" id="ARBA00022989"/>
    </source>
</evidence>
<evidence type="ECO:0000256" key="5">
    <source>
        <dbReference type="ARBA" id="ARBA00022553"/>
    </source>
</evidence>
<dbReference type="Gene3D" id="3.30.565.10">
    <property type="entry name" value="Histidine kinase-like ATPase, C-terminal domain"/>
    <property type="match status" value="1"/>
</dbReference>
<evidence type="ECO:0000256" key="6">
    <source>
        <dbReference type="ARBA" id="ARBA00022679"/>
    </source>
</evidence>
<dbReference type="Gene3D" id="6.10.340.10">
    <property type="match status" value="1"/>
</dbReference>
<dbReference type="PRINTS" id="PR00344">
    <property type="entry name" value="BCTRLSENSOR"/>
</dbReference>
<feature type="domain" description="Response regulatory" evidence="18">
    <location>
        <begin position="785"/>
        <end position="904"/>
    </location>
</feature>
<dbReference type="OrthoDB" id="5378360at2"/>
<dbReference type="GO" id="GO:0005886">
    <property type="term" value="C:plasma membrane"/>
    <property type="evidence" value="ECO:0007669"/>
    <property type="project" value="UniProtKB-SubCell"/>
</dbReference>
<keyword evidence="10" id="KW-0067">ATP-binding</keyword>
<evidence type="ECO:0000256" key="14">
    <source>
        <dbReference type="PROSITE-ProRule" id="PRU00110"/>
    </source>
</evidence>
<dbReference type="InterPro" id="IPR003661">
    <property type="entry name" value="HisK_dim/P_dom"/>
</dbReference>
<dbReference type="InterPro" id="IPR033479">
    <property type="entry name" value="dCache_1"/>
</dbReference>
<evidence type="ECO:0000256" key="3">
    <source>
        <dbReference type="ARBA" id="ARBA00012438"/>
    </source>
</evidence>
<dbReference type="SMART" id="SM00073">
    <property type="entry name" value="HPT"/>
    <property type="match status" value="1"/>
</dbReference>
<dbReference type="AlphaFoldDB" id="A0A1T4KAD6"/>
<dbReference type="SUPFAM" id="SSF55874">
    <property type="entry name" value="ATPase domain of HSP90 chaperone/DNA topoisomerase II/histidine kinase"/>
    <property type="match status" value="1"/>
</dbReference>
<dbReference type="InterPro" id="IPR036097">
    <property type="entry name" value="HisK_dim/P_sf"/>
</dbReference>
<dbReference type="InterPro" id="IPR036641">
    <property type="entry name" value="HPT_dom_sf"/>
</dbReference>
<keyword evidence="11 16" id="KW-1133">Transmembrane helix</keyword>
<evidence type="ECO:0000313" key="21">
    <source>
        <dbReference type="EMBL" id="SJZ39372.1"/>
    </source>
</evidence>
<evidence type="ECO:0000256" key="16">
    <source>
        <dbReference type="SAM" id="Phobius"/>
    </source>
</evidence>
<dbReference type="Pfam" id="PF02743">
    <property type="entry name" value="dCache_1"/>
    <property type="match status" value="1"/>
</dbReference>
<dbReference type="PROSITE" id="PS50110">
    <property type="entry name" value="RESPONSE_REGULATORY"/>
    <property type="match status" value="2"/>
</dbReference>
<keyword evidence="4" id="KW-1003">Cell membrane</keyword>
<dbReference type="CDD" id="cd18774">
    <property type="entry name" value="PDC2_HK_sensor"/>
    <property type="match status" value="1"/>
</dbReference>
<feature type="modified residue" description="Phosphohistidine" evidence="14">
    <location>
        <position position="984"/>
    </location>
</feature>
<dbReference type="Gene3D" id="1.20.120.160">
    <property type="entry name" value="HPT domain"/>
    <property type="match status" value="1"/>
</dbReference>
<keyword evidence="12" id="KW-0902">Two-component regulatory system</keyword>
<sequence>MVFSSFRHKLILAFSLFITVLLAGIAWGTYAWFKHQTQQMIFREQSAMVSSLARGLDDKLLSAHNALIAVAKVAPAESVTRHAQMQAWLDNRTGIRSIFNHGLFLYDLSGTLFANSPRTPQLIGSSYAFRPYFQDTIKSGKPVIAQPFISSVNGSAVIAMTAPIHDREGRIIAVMAGLIDLRNDSGFFHELSRVRVGSSGYLYLFGPDRTIILHPDPSRIMKRDVPKGSNKLFDRAIDGFEGAGETVNSRGRHFLAAFKRLQSTNWILASNFPIEEAYAPITSFRTIYLWGMAAVVLLSIAAAWLLGQTITRGITSLAGQVRNLNTQTGVVSQIEMPGDDELKLLADSFNELLEGVEKREQKLLDFSVTMEQKNVELGMALAMAEEATKAKSAFLATMSHEIRTPMNGVIGMTGLLLDTELSEEQRRYAEIVRRSGENLLDIINDILDFSKIEASRLELEEMPFDLRMTLEDTVELLAPRIFDKRVELICLVDPDIPWELVGDPGRLRQIILNLAGNAIKFTEQGEIDIRADLESASADQITIRFSVQDTGIGIPEHRLEAVFAPFTQVDGSTTRKFGGTGLGLAISRQLVELMGGEIGVTSQEGRGSCFWFTARLTAVADPSDVAPRFAAIDSLHLLVVDDNDTNRQLLITLLSGWGCRYDTASNGSTALGLLQEYHAAGDPFQVVLIDSIMPEMNGMALAQMIRQGPAFAETKLVLLSGLGVRGEAAELHQAGFAAWLTKPIRQQQLHDCLSLLAGRTSALQPQGDDLITRHTVREAQRHNARILLAEDNPVNQAVALAMLQKLGYRADVVANGQEAIEALSRINYDLVLMDCQMPELDGFEATSLIRSSTTPVLNHGVPVLAMTANAMAGDRERCLRAGMDDYLSKPVKQKELEQALDRWLTTSESRPIVLLDAAPALSPPDAEDQLQLFDEQELLDRLDDNHPLLLEITSMACADLPVRLQQMQQALISEDRAALRQTAHTIKGMAANLAAYRLQRVAGQLEDKAESVDVRQLRLLATQVNEQVDTLVELLLKKG</sequence>
<dbReference type="InterPro" id="IPR029151">
    <property type="entry name" value="Sensor-like_sf"/>
</dbReference>
<dbReference type="SMART" id="SM00448">
    <property type="entry name" value="REC"/>
    <property type="match status" value="2"/>
</dbReference>
<evidence type="ECO:0000256" key="1">
    <source>
        <dbReference type="ARBA" id="ARBA00000085"/>
    </source>
</evidence>
<dbReference type="Gene3D" id="3.30.450.20">
    <property type="entry name" value="PAS domain"/>
    <property type="match status" value="1"/>
</dbReference>
<evidence type="ECO:0000259" key="17">
    <source>
        <dbReference type="PROSITE" id="PS50109"/>
    </source>
</evidence>
<dbReference type="GO" id="GO:0005524">
    <property type="term" value="F:ATP binding"/>
    <property type="evidence" value="ECO:0007669"/>
    <property type="project" value="UniProtKB-KW"/>
</dbReference>
<evidence type="ECO:0000256" key="7">
    <source>
        <dbReference type="ARBA" id="ARBA00022692"/>
    </source>
</evidence>
<dbReference type="InterPro" id="IPR008207">
    <property type="entry name" value="Sig_transdc_His_kin_Hpt_dom"/>
</dbReference>
<dbReference type="Pfam" id="PF02518">
    <property type="entry name" value="HATPase_c"/>
    <property type="match status" value="1"/>
</dbReference>
<dbReference type="SMART" id="SM00388">
    <property type="entry name" value="HisKA"/>
    <property type="match status" value="1"/>
</dbReference>
<dbReference type="SUPFAM" id="SSF103190">
    <property type="entry name" value="Sensory domain-like"/>
    <property type="match status" value="1"/>
</dbReference>
<name>A0A1T4KAD6_9BACT</name>
<evidence type="ECO:0000259" key="19">
    <source>
        <dbReference type="PROSITE" id="PS50885"/>
    </source>
</evidence>
<evidence type="ECO:0000256" key="13">
    <source>
        <dbReference type="ARBA" id="ARBA00023136"/>
    </source>
</evidence>
<feature type="domain" description="HAMP" evidence="19">
    <location>
        <begin position="308"/>
        <end position="361"/>
    </location>
</feature>
<dbReference type="Pfam" id="PF01627">
    <property type="entry name" value="Hpt"/>
    <property type="match status" value="1"/>
</dbReference>
<reference evidence="22" key="1">
    <citation type="submission" date="2017-02" db="EMBL/GenBank/DDBJ databases">
        <authorList>
            <person name="Varghese N."/>
            <person name="Submissions S."/>
        </authorList>
    </citation>
    <scope>NUCLEOTIDE SEQUENCE [LARGE SCALE GENOMIC DNA]</scope>
    <source>
        <strain evidence="22">ATCC BAA-34</strain>
    </source>
</reference>
<dbReference type="InterPro" id="IPR036890">
    <property type="entry name" value="HATPase_C_sf"/>
</dbReference>
<dbReference type="EMBL" id="FUWR01000001">
    <property type="protein sequence ID" value="SJZ39372.1"/>
    <property type="molecule type" value="Genomic_DNA"/>
</dbReference>
<evidence type="ECO:0000256" key="8">
    <source>
        <dbReference type="ARBA" id="ARBA00022741"/>
    </source>
</evidence>
<keyword evidence="5 15" id="KW-0597">Phosphoprotein</keyword>
<keyword evidence="9 21" id="KW-0418">Kinase</keyword>
<dbReference type="PROSITE" id="PS50109">
    <property type="entry name" value="HIS_KIN"/>
    <property type="match status" value="1"/>
</dbReference>
<dbReference type="STRING" id="115783.SAMN02745119_00431"/>
<dbReference type="PANTHER" id="PTHR45339">
    <property type="entry name" value="HYBRID SIGNAL TRANSDUCTION HISTIDINE KINASE J"/>
    <property type="match status" value="1"/>
</dbReference>
<dbReference type="InterPro" id="IPR011006">
    <property type="entry name" value="CheY-like_superfamily"/>
</dbReference>
<evidence type="ECO:0000313" key="22">
    <source>
        <dbReference type="Proteomes" id="UP000190102"/>
    </source>
</evidence>
<dbReference type="FunFam" id="3.30.565.10:FF:000010">
    <property type="entry name" value="Sensor histidine kinase RcsC"/>
    <property type="match status" value="1"/>
</dbReference>
<comment type="subcellular location">
    <subcellularLocation>
        <location evidence="2">Cell membrane</location>
        <topology evidence="2">Multi-pass membrane protein</topology>
    </subcellularLocation>
</comment>